<evidence type="ECO:0000313" key="2">
    <source>
        <dbReference type="Proteomes" id="UP001232992"/>
    </source>
</evidence>
<sequence length="118" mass="13594">MTGWENLARAIQNPLQWLALNAKRDRILNDPYYRFQSIAEIEFAAKLGIRIDVNQATIDDWLRLPIISIHQARSLVRLTQSGVQFYDLEDIADALELPVQSLRAIAPILQFCYYSTSE</sequence>
<accession>A0ABT7BXQ8</accession>
<comment type="caution">
    <text evidence="1">The sequence shown here is derived from an EMBL/GenBank/DDBJ whole genome shotgun (WGS) entry which is preliminary data.</text>
</comment>
<gene>
    <name evidence="1" type="ORF">PMH09_10385</name>
</gene>
<proteinExistence type="predicted"/>
<dbReference type="EMBL" id="JAQOSQ010000009">
    <property type="protein sequence ID" value="MDJ1183607.1"/>
    <property type="molecule type" value="Genomic_DNA"/>
</dbReference>
<keyword evidence="2" id="KW-1185">Reference proteome</keyword>
<protein>
    <submittedName>
        <fullName evidence="1">Uncharacterized protein</fullName>
    </submittedName>
</protein>
<reference evidence="1 2" key="1">
    <citation type="submission" date="2023-01" db="EMBL/GenBank/DDBJ databases">
        <title>Novel diversity within Roseofilum (Cyanobacteria; Desertifilaceae) from marine benthic mats with descriptions of four novel species.</title>
        <authorList>
            <person name="Wang Y."/>
            <person name="Berthold D.E."/>
            <person name="Hu J."/>
            <person name="Lefler F.W."/>
            <person name="Laughinghouse H.D. IV."/>
        </authorList>
    </citation>
    <scope>NUCLEOTIDE SEQUENCE [LARGE SCALE GENOMIC DNA]</scope>
    <source>
        <strain evidence="1 2">BLCC-M143</strain>
    </source>
</reference>
<dbReference type="Proteomes" id="UP001232992">
    <property type="component" value="Unassembled WGS sequence"/>
</dbReference>
<evidence type="ECO:0000313" key="1">
    <source>
        <dbReference type="EMBL" id="MDJ1183607.1"/>
    </source>
</evidence>
<dbReference type="SUPFAM" id="SSF81585">
    <property type="entry name" value="PsbU/PolX domain-like"/>
    <property type="match status" value="1"/>
</dbReference>
<name>A0ABT7BXQ8_9CYAN</name>
<organism evidence="1 2">
    <name type="scientific">Roseofilum casamattae BLCC-M143</name>
    <dbReference type="NCBI Taxonomy" id="3022442"/>
    <lineage>
        <taxon>Bacteria</taxon>
        <taxon>Bacillati</taxon>
        <taxon>Cyanobacteriota</taxon>
        <taxon>Cyanophyceae</taxon>
        <taxon>Desertifilales</taxon>
        <taxon>Desertifilaceae</taxon>
        <taxon>Roseofilum</taxon>
        <taxon>Roseofilum casamattae</taxon>
    </lineage>
</organism>